<sequence length="373" mass="39750">MTASLSSVALEAIPDDELNHYTGQAFITVDASSYSDATLGNYEFTRVNLGLDIETLSNADELRIGEFDRSYGADGTAPIVDDNRNIVFNADGSVAVHDADIIIQNFALGRVDNYNDPENAEIVPFKIKDPYIELAYKTDPANSSIRRIAGVRIGFGQAQGDLSGDLISLTGNLEGEIRGPGSIAYDAACGDGGTATWLQCIELSLAANTEIYAEVKLLDGATGEDTLNGAPYLKRASWIGVPTGTNFESDDSGLIASLIPTLTTSEDCAVIGVTACFRTTNYQSVYVGDPTKDFENGSASGAFISLQLESVPWEDLSGIAGASRVYTEKGAFLNIAKYADSNGQQRYPLYLDLYNALTGEPRVATCIGRTKGC</sequence>
<evidence type="ECO:0000313" key="1">
    <source>
        <dbReference type="EMBL" id="CCU70767.1"/>
    </source>
</evidence>
<dbReference type="Proteomes" id="UP000011866">
    <property type="component" value="Chromosome"/>
</dbReference>
<name>M5DNN0_9GAMM</name>
<reference evidence="1 2" key="1">
    <citation type="journal article" date="2013" name="Genome Announc.">
        <title>Genome Sequence of Thalassolituus oleivorans MIL-1 (DSM 14913T).</title>
        <authorList>
            <person name="Golyshin P.N."/>
            <person name="Werner J."/>
            <person name="Chernikova T.N."/>
            <person name="Tran H."/>
            <person name="Ferrer M."/>
            <person name="Yakimov M.M."/>
            <person name="Teeling H."/>
            <person name="Golyshina O.V."/>
        </authorList>
    </citation>
    <scope>NUCLEOTIDE SEQUENCE [LARGE SCALE GENOMIC DNA]</scope>
    <source>
        <strain evidence="1 2">MIL-1</strain>
    </source>
</reference>
<protein>
    <submittedName>
        <fullName evidence="1">Uncharacterized protein</fullName>
    </submittedName>
</protein>
<dbReference type="EMBL" id="HF680312">
    <property type="protein sequence ID" value="CCU70767.1"/>
    <property type="molecule type" value="Genomic_DNA"/>
</dbReference>
<evidence type="ECO:0000313" key="2">
    <source>
        <dbReference type="Proteomes" id="UP000011866"/>
    </source>
</evidence>
<dbReference type="eggNOG" id="ENOG50339U3">
    <property type="taxonomic scope" value="Bacteria"/>
</dbReference>
<dbReference type="HOGENOM" id="CLU_796621_0_0_6"/>
<keyword evidence="2" id="KW-1185">Reference proteome</keyword>
<organism evidence="1 2">
    <name type="scientific">Thalassolituus oleivorans MIL-1</name>
    <dbReference type="NCBI Taxonomy" id="1298593"/>
    <lineage>
        <taxon>Bacteria</taxon>
        <taxon>Pseudomonadati</taxon>
        <taxon>Pseudomonadota</taxon>
        <taxon>Gammaproteobacteria</taxon>
        <taxon>Oceanospirillales</taxon>
        <taxon>Oceanospirillaceae</taxon>
        <taxon>Thalassolituus</taxon>
    </lineage>
</organism>
<dbReference type="AlphaFoldDB" id="M5DNN0"/>
<gene>
    <name evidence="1" type="ORF">TOL_0324</name>
</gene>
<accession>M5DNN0</accession>
<dbReference type="KEGG" id="tol:TOL_0324"/>
<dbReference type="PATRIC" id="fig|1298593.3.peg.316"/>
<dbReference type="STRING" id="187493.CN03_02165"/>
<proteinExistence type="predicted"/>